<proteinExistence type="predicted"/>
<dbReference type="EMBL" id="CAXDID020000421">
    <property type="protein sequence ID" value="CAL6089678.1"/>
    <property type="molecule type" value="Genomic_DNA"/>
</dbReference>
<evidence type="ECO:0000313" key="3">
    <source>
        <dbReference type="EMBL" id="CAI9939059.1"/>
    </source>
</evidence>
<organism evidence="2">
    <name type="scientific">Hexamita inflata</name>
    <dbReference type="NCBI Taxonomy" id="28002"/>
    <lineage>
        <taxon>Eukaryota</taxon>
        <taxon>Metamonada</taxon>
        <taxon>Diplomonadida</taxon>
        <taxon>Hexamitidae</taxon>
        <taxon>Hexamitinae</taxon>
        <taxon>Hexamita</taxon>
    </lineage>
</organism>
<protein>
    <submittedName>
        <fullName evidence="4">Hypothetical_protein</fullName>
    </submittedName>
</protein>
<reference evidence="2" key="1">
    <citation type="submission" date="2023-06" db="EMBL/GenBank/DDBJ databases">
        <authorList>
            <person name="Kurt Z."/>
        </authorList>
    </citation>
    <scope>NUCLEOTIDE SEQUENCE</scope>
</reference>
<dbReference type="EMBL" id="CATOUU010000047">
    <property type="protein sequence ID" value="CAI9914293.1"/>
    <property type="molecule type" value="Genomic_DNA"/>
</dbReference>
<evidence type="ECO:0000313" key="4">
    <source>
        <dbReference type="EMBL" id="CAL6022061.1"/>
    </source>
</evidence>
<evidence type="ECO:0000313" key="7">
    <source>
        <dbReference type="EMBL" id="CAL6089678.1"/>
    </source>
</evidence>
<evidence type="ECO:0000313" key="5">
    <source>
        <dbReference type="EMBL" id="CAL6022934.1"/>
    </source>
</evidence>
<reference evidence="4 8" key="2">
    <citation type="submission" date="2024-07" db="EMBL/GenBank/DDBJ databases">
        <authorList>
            <person name="Akdeniz Z."/>
        </authorList>
    </citation>
    <scope>NUCLEOTIDE SEQUENCE [LARGE SCALE GENOMIC DNA]</scope>
</reference>
<dbReference type="EMBL" id="CATOUU010000582">
    <property type="protein sequence ID" value="CAI9934679.1"/>
    <property type="molecule type" value="Genomic_DNA"/>
</dbReference>
<dbReference type="EMBL" id="CAXDID020000092">
    <property type="protein sequence ID" value="CAL6022934.1"/>
    <property type="molecule type" value="Genomic_DNA"/>
</dbReference>
<comment type="caution">
    <text evidence="2">The sequence shown here is derived from an EMBL/GenBank/DDBJ whole genome shotgun (WGS) entry which is preliminary data.</text>
</comment>
<gene>
    <name evidence="1" type="ORF">HINF_LOCUS1938</name>
    <name evidence="2" type="ORF">HINF_LOCUS22324</name>
    <name evidence="3" type="ORF">HINF_LOCUS26704</name>
    <name evidence="4" type="ORF">HINF_LOCUS28467</name>
    <name evidence="5" type="ORF">HINF_LOCUS28886</name>
    <name evidence="6" type="ORF">HINF_LOCUS64448</name>
    <name evidence="7" type="ORF">HINF_LOCUS64946</name>
</gene>
<name>A0AA86P9F3_9EUKA</name>
<evidence type="ECO:0000313" key="1">
    <source>
        <dbReference type="EMBL" id="CAI9914293.1"/>
    </source>
</evidence>
<dbReference type="AlphaFoldDB" id="A0AA86P9F3"/>
<dbReference type="EMBL" id="CAXDID020000090">
    <property type="protein sequence ID" value="CAL6022061.1"/>
    <property type="molecule type" value="Genomic_DNA"/>
</dbReference>
<dbReference type="Proteomes" id="UP001642409">
    <property type="component" value="Unassembled WGS sequence"/>
</dbReference>
<keyword evidence="8" id="KW-1185">Reference proteome</keyword>
<sequence length="101" mass="11501">MKRAPTYTSLLKPHQLKKNVQFMYNINIYQSLAKPNCSQTLTQLNSSLNNGSLSISDTEQCSDQQEEIINVEIIINHAGVIDNLKVCRQGNINELFRAYDQ</sequence>
<accession>A0AA86P9F3</accession>
<dbReference type="EMBL" id="CAXDID020000413">
    <property type="protein sequence ID" value="CAL6088963.1"/>
    <property type="molecule type" value="Genomic_DNA"/>
</dbReference>
<evidence type="ECO:0000313" key="6">
    <source>
        <dbReference type="EMBL" id="CAL6088963.1"/>
    </source>
</evidence>
<evidence type="ECO:0000313" key="2">
    <source>
        <dbReference type="EMBL" id="CAI9934679.1"/>
    </source>
</evidence>
<dbReference type="EMBL" id="CATOUU010000660">
    <property type="protein sequence ID" value="CAI9939059.1"/>
    <property type="molecule type" value="Genomic_DNA"/>
</dbReference>
<evidence type="ECO:0000313" key="8">
    <source>
        <dbReference type="Proteomes" id="UP001642409"/>
    </source>
</evidence>